<evidence type="ECO:0000313" key="2">
    <source>
        <dbReference type="Proteomes" id="UP000036902"/>
    </source>
</evidence>
<dbReference type="Gene3D" id="2.160.10.10">
    <property type="entry name" value="Hexapeptide repeat proteins"/>
    <property type="match status" value="1"/>
</dbReference>
<sequence>MSIYALGDRTPRFGEGSWVAHNATVIGAVDAGRDVSIWYNVVIRGDNDPITIGEGSNIQDGSVLHNDKGVPLTIGKHVTVGHMAMLHGCTIGDGSLIGINAVILNKAVIGKNCIIGANALIPEGKVIPDRSLVVGSPGRVIRELSDAEIEHLKWNASHYVDNARLYSTELRAVDPTTVLGTPSA</sequence>
<dbReference type="Proteomes" id="UP000036902">
    <property type="component" value="Chromosome"/>
</dbReference>
<dbReference type="PANTHER" id="PTHR13061">
    <property type="entry name" value="DYNACTIN SUBUNIT P25"/>
    <property type="match status" value="1"/>
</dbReference>
<protein>
    <submittedName>
        <fullName evidence="1">Gamma carbonic anhydrase family protein</fullName>
    </submittedName>
</protein>
<dbReference type="PANTHER" id="PTHR13061:SF29">
    <property type="entry name" value="GAMMA CARBONIC ANHYDRASE-LIKE 1, MITOCHONDRIAL-RELATED"/>
    <property type="match status" value="1"/>
</dbReference>
<dbReference type="InterPro" id="IPR050484">
    <property type="entry name" value="Transf_Hexapept/Carb_Anhydrase"/>
</dbReference>
<dbReference type="EMBL" id="CP014646">
    <property type="protein sequence ID" value="AMO36804.1"/>
    <property type="molecule type" value="Genomic_DNA"/>
</dbReference>
<organism evidence="1 2">
    <name type="scientific">Thauera humireducens</name>
    <dbReference type="NCBI Taxonomy" id="1134435"/>
    <lineage>
        <taxon>Bacteria</taxon>
        <taxon>Pseudomonadati</taxon>
        <taxon>Pseudomonadota</taxon>
        <taxon>Betaproteobacteria</taxon>
        <taxon>Rhodocyclales</taxon>
        <taxon>Zoogloeaceae</taxon>
        <taxon>Thauera</taxon>
    </lineage>
</organism>
<dbReference type="RefSeq" id="WP_004260666.1">
    <property type="nucleotide sequence ID" value="NZ_CP014646.1"/>
</dbReference>
<dbReference type="Pfam" id="PF00132">
    <property type="entry name" value="Hexapep"/>
    <property type="match status" value="1"/>
</dbReference>
<dbReference type="InterPro" id="IPR011004">
    <property type="entry name" value="Trimer_LpxA-like_sf"/>
</dbReference>
<dbReference type="AlphaFoldDB" id="A0A127K587"/>
<accession>A0A127K587</accession>
<proteinExistence type="predicted"/>
<dbReference type="InterPro" id="IPR001451">
    <property type="entry name" value="Hexapep"/>
</dbReference>
<dbReference type="STRING" id="1134435.AC731_007485"/>
<dbReference type="CDD" id="cd04645">
    <property type="entry name" value="LbH_gamma_CA_like"/>
    <property type="match status" value="1"/>
</dbReference>
<reference evidence="2" key="1">
    <citation type="submission" date="2016-03" db="EMBL/GenBank/DDBJ databases">
        <authorList>
            <person name="Ma C."/>
            <person name="Zhou S."/>
            <person name="Yang G."/>
        </authorList>
    </citation>
    <scope>NUCLEOTIDE SEQUENCE [LARGE SCALE GENOMIC DNA]</scope>
    <source>
        <strain evidence="2">SgZ-1</strain>
    </source>
</reference>
<gene>
    <name evidence="1" type="ORF">AC731_007485</name>
</gene>
<dbReference type="KEGG" id="thu:AC731_007485"/>
<dbReference type="InterPro" id="IPR047324">
    <property type="entry name" value="LbH_gamma_CA-like"/>
</dbReference>
<dbReference type="SUPFAM" id="SSF51161">
    <property type="entry name" value="Trimeric LpxA-like enzymes"/>
    <property type="match status" value="1"/>
</dbReference>
<name>A0A127K587_9RHOO</name>
<keyword evidence="2" id="KW-1185">Reference proteome</keyword>
<evidence type="ECO:0000313" key="1">
    <source>
        <dbReference type="EMBL" id="AMO36804.1"/>
    </source>
</evidence>